<keyword evidence="1" id="KW-0175">Coiled coil</keyword>
<evidence type="ECO:0000313" key="2">
    <source>
        <dbReference type="EMBL" id="AGE96019.1"/>
    </source>
</evidence>
<name>M1JKK3_ENCCN</name>
<evidence type="ECO:0000256" key="1">
    <source>
        <dbReference type="SAM" id="Coils"/>
    </source>
</evidence>
<gene>
    <name evidence="2" type="ORF">ECU01_0560</name>
</gene>
<feature type="coiled-coil region" evidence="1">
    <location>
        <begin position="528"/>
        <end position="562"/>
    </location>
</feature>
<dbReference type="EMBL" id="KC513612">
    <property type="protein sequence ID" value="AGE96019.1"/>
    <property type="molecule type" value="Genomic_DNA"/>
</dbReference>
<dbReference type="VEuPathDB" id="MicrosporidiaDB:AEWR_010390"/>
<dbReference type="VEuPathDB" id="MicrosporidiaDB:M970_010390"/>
<organism evidence="2">
    <name type="scientific">Encephalitozoon cuniculi</name>
    <name type="common">Microsporidian parasite</name>
    <dbReference type="NCBI Taxonomy" id="6035"/>
    <lineage>
        <taxon>Eukaryota</taxon>
        <taxon>Fungi</taxon>
        <taxon>Fungi incertae sedis</taxon>
        <taxon>Microsporidia</taxon>
        <taxon>Unikaryonidae</taxon>
        <taxon>Encephalitozoon</taxon>
    </lineage>
</organism>
<feature type="coiled-coil region" evidence="1">
    <location>
        <begin position="157"/>
        <end position="362"/>
    </location>
</feature>
<accession>M1JKK3</accession>
<feature type="coiled-coil region" evidence="1">
    <location>
        <begin position="19"/>
        <end position="125"/>
    </location>
</feature>
<feature type="coiled-coil region" evidence="1">
    <location>
        <begin position="411"/>
        <end position="438"/>
    </location>
</feature>
<dbReference type="VEuPathDB" id="MicrosporidiaDB:AEWQ_010360"/>
<dbReference type="AlphaFoldDB" id="M1JKK3"/>
<dbReference type="VEuPathDB" id="MicrosporidiaDB:ECU01_0560"/>
<dbReference type="VEuPathDB" id="MicrosporidiaDB:AEWD_010390"/>
<reference evidence="2" key="1">
    <citation type="journal article" date="2013" name="Eukaryot. Cell">
        <title>Extremely Reduced Levels of Heterozygosity in the Vertebrate Pathogen Encephalitozoon cuniculi.</title>
        <authorList>
            <person name="Selman M."/>
            <person name="Sak B."/>
            <person name="Kvac M."/>
            <person name="Farinelli L."/>
            <person name="Weiss L.M."/>
            <person name="Corradi N."/>
        </authorList>
    </citation>
    <scope>NUCLEOTIDE SEQUENCE</scope>
</reference>
<protein>
    <submittedName>
        <fullName evidence="2">Uncharacterized protein</fullName>
    </submittedName>
</protein>
<sequence>MGEHSFSLQFNPLQRIRTVKDYEREIEELRNENFEIKHQLSHYKASSTGNIQEDIQKLLLDSKRSIDILEGENEELSRRIEGMEEMAARLRKEKEDAEAKLGSSLQEYLNKISMLEEENGRLLKHLENVNGVNAKLREENGMLSECFNRSKNAIDEHKSLIEKMGHEKEEKAQIEKELLSYKNALLNSNKEKDQIAYERERERNEYSSKISHLQGIVRNLEEKVSLKEAEMNRMREHHKGMEKEYEEMYRQKQSNELYLKEVSENYMRETREKQELALGNEELRREVEQLKASRSELKRRLEVCENEKRALSYKMSLDGGSSEAHKMRAEIERMRRERSELVEEMERQKKKCVDHMSDLERSKDLEMFLKDVLQEKGRECDRRLGEVEKMAYGIDAKIDLARKMLGERGVKEKMDQEVDALRQEVKDLRSKEEEYKKMVGIAEDNKRFLKTLGVDPSGPLDEIVRRLKGSYKDLSRRLRVVDKEANEAMSFAENNKDAMHRRTMEFLEDFNKEFSIARKDLEACKRYLEKKGRENKELKASNQALERRFNECRRNEERIRDLYSAMADRLRKKDEMISRLEMRMGTKL</sequence>
<proteinExistence type="predicted"/>